<keyword evidence="2" id="KW-0472">Membrane</keyword>
<dbReference type="AlphaFoldDB" id="A0A0F4YZB8"/>
<keyword evidence="4" id="KW-1185">Reference proteome</keyword>
<dbReference type="EMBL" id="LASV01000110">
    <property type="protein sequence ID" value="KKA23161.1"/>
    <property type="molecule type" value="Genomic_DNA"/>
</dbReference>
<dbReference type="GeneID" id="25315144"/>
<dbReference type="OrthoDB" id="4224364at2759"/>
<name>A0A0F4YZB8_RASE3</name>
<evidence type="ECO:0000256" key="2">
    <source>
        <dbReference type="SAM" id="Phobius"/>
    </source>
</evidence>
<feature type="region of interest" description="Disordered" evidence="1">
    <location>
        <begin position="74"/>
        <end position="93"/>
    </location>
</feature>
<protein>
    <submittedName>
        <fullName evidence="3">Uncharacterized protein</fullName>
    </submittedName>
</protein>
<proteinExistence type="predicted"/>
<feature type="transmembrane region" description="Helical" evidence="2">
    <location>
        <begin position="100"/>
        <end position="122"/>
    </location>
</feature>
<comment type="caution">
    <text evidence="3">The sequence shown here is derived from an EMBL/GenBank/DDBJ whole genome shotgun (WGS) entry which is preliminary data.</text>
</comment>
<sequence length="171" mass="18209">MQDGIYSDPKEKEKVSTRWPDFRSYEIEDGVVFEIIGHGFADGDTITCPYGESNFTLPSGSIVFGRAGLANLSSSDSSSGSSSNSSSALSSDSGSCNQTAVGAGVGIPLGVIAVSAVLWALWERRRKKRITALLQDRPQYVPAVQAPALAELDDQVVSEMMDTSQRTAAKK</sequence>
<dbReference type="STRING" id="1408163.A0A0F4YZB8"/>
<evidence type="ECO:0000313" key="4">
    <source>
        <dbReference type="Proteomes" id="UP000053958"/>
    </source>
</evidence>
<gene>
    <name evidence="3" type="ORF">T310_2793</name>
</gene>
<evidence type="ECO:0000256" key="1">
    <source>
        <dbReference type="SAM" id="MobiDB-lite"/>
    </source>
</evidence>
<keyword evidence="2" id="KW-1133">Transmembrane helix</keyword>
<accession>A0A0F4YZB8</accession>
<organism evidence="3 4">
    <name type="scientific">Rasamsonia emersonii (strain ATCC 16479 / CBS 393.64 / IMI 116815)</name>
    <dbReference type="NCBI Taxonomy" id="1408163"/>
    <lineage>
        <taxon>Eukaryota</taxon>
        <taxon>Fungi</taxon>
        <taxon>Dikarya</taxon>
        <taxon>Ascomycota</taxon>
        <taxon>Pezizomycotina</taxon>
        <taxon>Eurotiomycetes</taxon>
        <taxon>Eurotiomycetidae</taxon>
        <taxon>Eurotiales</taxon>
        <taxon>Trichocomaceae</taxon>
        <taxon>Rasamsonia</taxon>
    </lineage>
</organism>
<keyword evidence="2" id="KW-0812">Transmembrane</keyword>
<evidence type="ECO:0000313" key="3">
    <source>
        <dbReference type="EMBL" id="KKA23161.1"/>
    </source>
</evidence>
<reference evidence="3 4" key="1">
    <citation type="submission" date="2015-04" db="EMBL/GenBank/DDBJ databases">
        <authorList>
            <person name="Heijne W.H."/>
            <person name="Fedorova N.D."/>
            <person name="Nierman W.C."/>
            <person name="Vollebregt A.W."/>
            <person name="Zhao Z."/>
            <person name="Wu L."/>
            <person name="Kumar M."/>
            <person name="Stam H."/>
            <person name="van den Berg M.A."/>
            <person name="Pel H.J."/>
        </authorList>
    </citation>
    <scope>NUCLEOTIDE SEQUENCE [LARGE SCALE GENOMIC DNA]</scope>
    <source>
        <strain evidence="3 4">CBS 393.64</strain>
    </source>
</reference>
<dbReference type="Proteomes" id="UP000053958">
    <property type="component" value="Unassembled WGS sequence"/>
</dbReference>
<dbReference type="RefSeq" id="XP_013329773.1">
    <property type="nucleotide sequence ID" value="XM_013474319.1"/>
</dbReference>